<dbReference type="Gene3D" id="3.30.200.20">
    <property type="entry name" value="Phosphorylase Kinase, domain 1"/>
    <property type="match status" value="1"/>
</dbReference>
<evidence type="ECO:0000313" key="2">
    <source>
        <dbReference type="EMBL" id="KAK8895099.1"/>
    </source>
</evidence>
<dbReference type="InterPro" id="IPR008271">
    <property type="entry name" value="Ser/Thr_kinase_AS"/>
</dbReference>
<gene>
    <name evidence="2" type="ORF">M9Y10_023541</name>
</gene>
<dbReference type="SUPFAM" id="SSF56112">
    <property type="entry name" value="Protein kinase-like (PK-like)"/>
    <property type="match status" value="2"/>
</dbReference>
<proteinExistence type="predicted"/>
<dbReference type="InterPro" id="IPR000719">
    <property type="entry name" value="Prot_kinase_dom"/>
</dbReference>
<dbReference type="SMART" id="SM00220">
    <property type="entry name" value="S_TKc"/>
    <property type="match status" value="1"/>
</dbReference>
<reference evidence="2 3" key="1">
    <citation type="submission" date="2024-04" db="EMBL/GenBank/DDBJ databases">
        <title>Tritrichomonas musculus Genome.</title>
        <authorList>
            <person name="Alves-Ferreira E."/>
            <person name="Grigg M."/>
            <person name="Lorenzi H."/>
            <person name="Galac M."/>
        </authorList>
    </citation>
    <scope>NUCLEOTIDE SEQUENCE [LARGE SCALE GENOMIC DNA]</scope>
    <source>
        <strain evidence="2 3">EAF2021</strain>
    </source>
</reference>
<dbReference type="PROSITE" id="PS00108">
    <property type="entry name" value="PROTEIN_KINASE_ST"/>
    <property type="match status" value="1"/>
</dbReference>
<dbReference type="Gene3D" id="1.10.510.10">
    <property type="entry name" value="Transferase(Phosphotransferase) domain 1"/>
    <property type="match status" value="2"/>
</dbReference>
<name>A0ABR2KVF3_9EUKA</name>
<evidence type="ECO:0000259" key="1">
    <source>
        <dbReference type="PROSITE" id="PS50011"/>
    </source>
</evidence>
<keyword evidence="3" id="KW-1185">Reference proteome</keyword>
<dbReference type="PANTHER" id="PTHR24348">
    <property type="entry name" value="SERINE/THREONINE-PROTEIN KINASE UNC-51-RELATED"/>
    <property type="match status" value="1"/>
</dbReference>
<dbReference type="PROSITE" id="PS50011">
    <property type="entry name" value="PROTEIN_KINASE_DOM"/>
    <property type="match status" value="1"/>
</dbReference>
<accession>A0ABR2KVF3</accession>
<sequence>MSLSTFIPMRHVIIEEKKPPKIKMVNQYLLVTKLGTGYFSKVYLALANDQSSRLSSNSHHNIKESKSYYAAKAVRVHERRLASPASTNLEREIKILRSLDHPNIIKLHSVIYAPSIDIGYVIMEWANCGTLQQAISNDFKFDERTIASIFIQIALALSYLHTKGIAHRDVKPSNILLFSDGTAKLSDFGISHSFGSAESVLGTPSYQAPDLFDEGEYDNISTFHSESNNDSFNDLLFIDNIDDDFSSNHIGLQSRKGHIVHSNSYQHTTSFNTTNLFQQQKPCDDIFSMKENLKFEYSKNNNFTNNNYKIFDSGDNDLNNDDNKNKNEEVKEKRIIDPKKGDVWSLGVSLYQVAYGILPYDGKNLYEIIRKINNSTLYIPQNNGEIQYSPMFVDLIQKMLSKNPDNRLSMDEVIQHPFFSRFQFPISPVSSKSDSNLIVINKRKGMERILFDIKPFQPPQNLPSQIVKIDAMVCPENYSFSNNLRSVSCPSWTYALIEDDQSENDVRNAQSVNSPEYV</sequence>
<feature type="domain" description="Protein kinase" evidence="1">
    <location>
        <begin position="28"/>
        <end position="419"/>
    </location>
</feature>
<dbReference type="EMBL" id="JAPFFF010000003">
    <property type="protein sequence ID" value="KAK8895099.1"/>
    <property type="molecule type" value="Genomic_DNA"/>
</dbReference>
<evidence type="ECO:0000313" key="3">
    <source>
        <dbReference type="Proteomes" id="UP001470230"/>
    </source>
</evidence>
<dbReference type="InterPro" id="IPR045269">
    <property type="entry name" value="Atg1-like"/>
</dbReference>
<dbReference type="Proteomes" id="UP001470230">
    <property type="component" value="Unassembled WGS sequence"/>
</dbReference>
<organism evidence="2 3">
    <name type="scientific">Tritrichomonas musculus</name>
    <dbReference type="NCBI Taxonomy" id="1915356"/>
    <lineage>
        <taxon>Eukaryota</taxon>
        <taxon>Metamonada</taxon>
        <taxon>Parabasalia</taxon>
        <taxon>Tritrichomonadida</taxon>
        <taxon>Tritrichomonadidae</taxon>
        <taxon>Tritrichomonas</taxon>
    </lineage>
</organism>
<comment type="caution">
    <text evidence="2">The sequence shown here is derived from an EMBL/GenBank/DDBJ whole genome shotgun (WGS) entry which is preliminary data.</text>
</comment>
<dbReference type="PANTHER" id="PTHR24348:SF72">
    <property type="entry name" value="SERINE_THREONINE PROTEIN KINASE"/>
    <property type="match status" value="1"/>
</dbReference>
<protein>
    <recommendedName>
        <fullName evidence="1">Protein kinase domain-containing protein</fullName>
    </recommendedName>
</protein>
<dbReference type="Pfam" id="PF00069">
    <property type="entry name" value="Pkinase"/>
    <property type="match status" value="2"/>
</dbReference>
<dbReference type="InterPro" id="IPR011009">
    <property type="entry name" value="Kinase-like_dom_sf"/>
</dbReference>